<dbReference type="KEGG" id="mama:GII36_02585"/>
<keyword evidence="5 12" id="KW-0288">FMN</keyword>
<accession>A0A857MJK6</accession>
<evidence type="ECO:0000256" key="9">
    <source>
        <dbReference type="ARBA" id="ARBA00023002"/>
    </source>
</evidence>
<keyword evidence="3" id="KW-0820">tRNA-binding</keyword>
<evidence type="ECO:0000256" key="7">
    <source>
        <dbReference type="ARBA" id="ARBA00022857"/>
    </source>
</evidence>
<keyword evidence="4 12" id="KW-0285">Flavoprotein</keyword>
<feature type="binding site" evidence="14">
    <location>
        <position position="74"/>
    </location>
    <ligand>
        <name>FMN</name>
        <dbReference type="ChEBI" id="CHEBI:58210"/>
    </ligand>
</feature>
<dbReference type="Gene3D" id="1.10.1200.80">
    <property type="entry name" value="Putative flavin oxidoreducatase, domain 2"/>
    <property type="match status" value="1"/>
</dbReference>
<dbReference type="PIRSF" id="PIRSF006621">
    <property type="entry name" value="Dus"/>
    <property type="match status" value="1"/>
</dbReference>
<keyword evidence="6 12" id="KW-0819">tRNA processing</keyword>
<organism evidence="16 17">
    <name type="scientific">Candidatus Mycosynbacter amalyticus</name>
    <dbReference type="NCBI Taxonomy" id="2665156"/>
    <lineage>
        <taxon>Bacteria</taxon>
        <taxon>Candidatus Saccharimonadota</taxon>
        <taxon>Candidatus Saccharimonadota incertae sedis</taxon>
        <taxon>Candidatus Mycosynbacter</taxon>
    </lineage>
</organism>
<dbReference type="GO" id="GO:0000049">
    <property type="term" value="F:tRNA binding"/>
    <property type="evidence" value="ECO:0007669"/>
    <property type="project" value="UniProtKB-KW"/>
</dbReference>
<dbReference type="SUPFAM" id="SSF51395">
    <property type="entry name" value="FMN-linked oxidoreductases"/>
    <property type="match status" value="1"/>
</dbReference>
<keyword evidence="8" id="KW-0694">RNA-binding</keyword>
<reference evidence="16" key="1">
    <citation type="journal article" date="2021" name="Nat. Microbiol.">
        <title>Cocultivation of an ultrasmall environmental parasitic bacterium with lytic ability against bacteria associated with wastewater foams.</title>
        <authorList>
            <person name="Batinovic S."/>
            <person name="Rose J.J.A."/>
            <person name="Ratcliffe J."/>
            <person name="Seviour R.J."/>
            <person name="Petrovski S."/>
        </authorList>
    </citation>
    <scope>NUCLEOTIDE SEQUENCE</scope>
    <source>
        <strain evidence="16">JR1</strain>
    </source>
</reference>
<sequence>MVPNFWANLPKPFFVLAPMEAVTDVVFRHVVAEAAAPDVWFTEFTNATGWAAAGDRAIGGRLVKTDDEQPIVAQLWGSVPEAMEKLAAHCVELSYDGIDINMGCPDKSATKSGGGSAMICNPENAAAIIAAAKTSGLPVSVKTRLGYSRIDEWRGWLTHILQQDIVNLTIHLRTKKEMSKVPAHYELIADIKRLRDEIAPQTLLTINGDIRDRTHGEELVTQTGVDGMMIGRGIFHNPYAFERTASSHSRDELLGLLRLQLDLYDKYSSQTGRPYDTLKRFYKIYVRDFEGAAELRDKLMHTKTTQEVRKILANL</sequence>
<dbReference type="Pfam" id="PF01207">
    <property type="entry name" value="Dus"/>
    <property type="match status" value="1"/>
</dbReference>
<evidence type="ECO:0000256" key="1">
    <source>
        <dbReference type="ARBA" id="ARBA00001917"/>
    </source>
</evidence>
<dbReference type="InterPro" id="IPR001269">
    <property type="entry name" value="DUS_fam"/>
</dbReference>
<comment type="similarity">
    <text evidence="12">Belongs to the dus family.</text>
</comment>
<evidence type="ECO:0000256" key="8">
    <source>
        <dbReference type="ARBA" id="ARBA00022884"/>
    </source>
</evidence>
<dbReference type="CDD" id="cd02801">
    <property type="entry name" value="DUS_like_FMN"/>
    <property type="match status" value="1"/>
</dbReference>
<evidence type="ECO:0000256" key="14">
    <source>
        <dbReference type="PIRSR" id="PIRSR006621-2"/>
    </source>
</evidence>
<evidence type="ECO:0000259" key="15">
    <source>
        <dbReference type="Pfam" id="PF01207"/>
    </source>
</evidence>
<dbReference type="EMBL" id="CP045921">
    <property type="protein sequence ID" value="QHN42733.1"/>
    <property type="molecule type" value="Genomic_DNA"/>
</dbReference>
<dbReference type="InterPro" id="IPR035587">
    <property type="entry name" value="DUS-like_FMN-bd"/>
</dbReference>
<feature type="active site" description="Proton donor" evidence="13">
    <location>
        <position position="104"/>
    </location>
</feature>
<protein>
    <recommendedName>
        <fullName evidence="12">tRNA-dihydrouridine synthase</fullName>
        <ecNumber evidence="12">1.3.1.-</ecNumber>
    </recommendedName>
</protein>
<dbReference type="GO" id="GO:0050660">
    <property type="term" value="F:flavin adenine dinucleotide binding"/>
    <property type="evidence" value="ECO:0007669"/>
    <property type="project" value="InterPro"/>
</dbReference>
<comment type="cofactor">
    <cofactor evidence="1 12 14">
        <name>FMN</name>
        <dbReference type="ChEBI" id="CHEBI:58210"/>
    </cofactor>
</comment>
<evidence type="ECO:0000256" key="12">
    <source>
        <dbReference type="PIRNR" id="PIRNR006621"/>
    </source>
</evidence>
<dbReference type="EC" id="1.3.1.-" evidence="12"/>
<dbReference type="RefSeq" id="WP_260764369.1">
    <property type="nucleotide sequence ID" value="NZ_CP045921.1"/>
</dbReference>
<dbReference type="InterPro" id="IPR024036">
    <property type="entry name" value="tRNA-dHydroUridine_Synthase_C"/>
</dbReference>
<dbReference type="InterPro" id="IPR013785">
    <property type="entry name" value="Aldolase_TIM"/>
</dbReference>
<dbReference type="Proteomes" id="UP001059824">
    <property type="component" value="Chromosome"/>
</dbReference>
<feature type="binding site" evidence="14">
    <location>
        <position position="171"/>
    </location>
    <ligand>
        <name>FMN</name>
        <dbReference type="ChEBI" id="CHEBI:58210"/>
    </ligand>
</feature>
<evidence type="ECO:0000313" key="16">
    <source>
        <dbReference type="EMBL" id="QHN42733.1"/>
    </source>
</evidence>
<evidence type="ECO:0000256" key="4">
    <source>
        <dbReference type="ARBA" id="ARBA00022630"/>
    </source>
</evidence>
<name>A0A857MJK6_9BACT</name>
<comment type="catalytic activity">
    <reaction evidence="11">
        <text>a 5,6-dihydrouridine in tRNA + NAD(+) = a uridine in tRNA + NADH + H(+)</text>
        <dbReference type="Rhea" id="RHEA:54452"/>
        <dbReference type="Rhea" id="RHEA-COMP:13339"/>
        <dbReference type="Rhea" id="RHEA-COMP:13887"/>
        <dbReference type="ChEBI" id="CHEBI:15378"/>
        <dbReference type="ChEBI" id="CHEBI:57540"/>
        <dbReference type="ChEBI" id="CHEBI:57945"/>
        <dbReference type="ChEBI" id="CHEBI:65315"/>
        <dbReference type="ChEBI" id="CHEBI:74443"/>
    </reaction>
</comment>
<feature type="binding site" evidence="14">
    <location>
        <position position="142"/>
    </location>
    <ligand>
        <name>FMN</name>
        <dbReference type="ChEBI" id="CHEBI:58210"/>
    </ligand>
</feature>
<evidence type="ECO:0000256" key="10">
    <source>
        <dbReference type="ARBA" id="ARBA00048205"/>
    </source>
</evidence>
<keyword evidence="14" id="KW-0547">Nucleotide-binding</keyword>
<keyword evidence="9 12" id="KW-0560">Oxidoreductase</keyword>
<comment type="function">
    <text evidence="2 12">Catalyzes the synthesis of 5,6-dihydrouridine (D), a modified base found in the D-loop of most tRNAs, via the reduction of the C5-C6 double bond in target uridines.</text>
</comment>
<evidence type="ECO:0000256" key="11">
    <source>
        <dbReference type="ARBA" id="ARBA00048802"/>
    </source>
</evidence>
<comment type="catalytic activity">
    <reaction evidence="10">
        <text>a 5,6-dihydrouridine in tRNA + NADP(+) = a uridine in tRNA + NADPH + H(+)</text>
        <dbReference type="Rhea" id="RHEA:23624"/>
        <dbReference type="Rhea" id="RHEA-COMP:13339"/>
        <dbReference type="Rhea" id="RHEA-COMP:13887"/>
        <dbReference type="ChEBI" id="CHEBI:15378"/>
        <dbReference type="ChEBI" id="CHEBI:57783"/>
        <dbReference type="ChEBI" id="CHEBI:58349"/>
        <dbReference type="ChEBI" id="CHEBI:65315"/>
        <dbReference type="ChEBI" id="CHEBI:74443"/>
    </reaction>
</comment>
<dbReference type="PROSITE" id="PS01136">
    <property type="entry name" value="UPF0034"/>
    <property type="match status" value="1"/>
</dbReference>
<evidence type="ECO:0000256" key="13">
    <source>
        <dbReference type="PIRSR" id="PIRSR006621-1"/>
    </source>
</evidence>
<dbReference type="GO" id="GO:0017150">
    <property type="term" value="F:tRNA dihydrouridine synthase activity"/>
    <property type="evidence" value="ECO:0007669"/>
    <property type="project" value="InterPro"/>
</dbReference>
<proteinExistence type="inferred from homology"/>
<gene>
    <name evidence="16" type="ORF">GII36_02585</name>
</gene>
<dbReference type="PANTHER" id="PTHR11082">
    <property type="entry name" value="TRNA-DIHYDROURIDINE SYNTHASE"/>
    <property type="match status" value="1"/>
</dbReference>
<evidence type="ECO:0000256" key="5">
    <source>
        <dbReference type="ARBA" id="ARBA00022643"/>
    </source>
</evidence>
<evidence type="ECO:0000256" key="6">
    <source>
        <dbReference type="ARBA" id="ARBA00022694"/>
    </source>
</evidence>
<feature type="domain" description="DUS-like FMN-binding" evidence="15">
    <location>
        <begin position="16"/>
        <end position="309"/>
    </location>
</feature>
<dbReference type="AlphaFoldDB" id="A0A857MJK6"/>
<feature type="binding site" evidence="14">
    <location>
        <begin position="231"/>
        <end position="232"/>
    </location>
    <ligand>
        <name>FMN</name>
        <dbReference type="ChEBI" id="CHEBI:58210"/>
    </ligand>
</feature>
<keyword evidence="17" id="KW-1185">Reference proteome</keyword>
<dbReference type="Gene3D" id="3.20.20.70">
    <property type="entry name" value="Aldolase class I"/>
    <property type="match status" value="1"/>
</dbReference>
<evidence type="ECO:0000256" key="2">
    <source>
        <dbReference type="ARBA" id="ARBA00002790"/>
    </source>
</evidence>
<evidence type="ECO:0000313" key="17">
    <source>
        <dbReference type="Proteomes" id="UP001059824"/>
    </source>
</evidence>
<keyword evidence="7" id="KW-0521">NADP</keyword>
<evidence type="ECO:0000256" key="3">
    <source>
        <dbReference type="ARBA" id="ARBA00022555"/>
    </source>
</evidence>
<dbReference type="PANTHER" id="PTHR11082:SF25">
    <property type="entry name" value="DUS-LIKE FMN-BINDING DOMAIN-CONTAINING PROTEIN"/>
    <property type="match status" value="1"/>
</dbReference>
<dbReference type="InterPro" id="IPR018517">
    <property type="entry name" value="tRNA_hU_synthase_CS"/>
</dbReference>